<evidence type="ECO:0000256" key="1">
    <source>
        <dbReference type="ARBA" id="ARBA00008769"/>
    </source>
</evidence>
<dbReference type="PANTHER" id="PTHR37944:SF1">
    <property type="entry name" value="PORIN B"/>
    <property type="match status" value="1"/>
</dbReference>
<sequence>MNNGIDGNIPNVLFETQFSAYPFATWAERLRYHPTPEFNLQFGVFQTWDRIFQRSTNGLDWGIRGGDGVMMLAQIGWTPEFFKKSVRVASDGKSAATPQMKGLPGHYWIGGSYSPWKGYAQFGSTEKASGSYGFYLHADQMLYQVAPGCEQGFTLFFDTGYYPQDNISIMPWQFNVGAFYTGLLPSRTNDKTIAGLIYGEFGGDYASTIQASGIGRPEHEAVLEFGYRIQFTKFAYLQPDLQYVSHPSGTGRIPDAVVVGAQLGLSF</sequence>
<dbReference type="STRING" id="497964.CfE428DRAFT_2411"/>
<organism evidence="3 4">
    <name type="scientific">Chthoniobacter flavus Ellin428</name>
    <dbReference type="NCBI Taxonomy" id="497964"/>
    <lineage>
        <taxon>Bacteria</taxon>
        <taxon>Pseudomonadati</taxon>
        <taxon>Verrucomicrobiota</taxon>
        <taxon>Spartobacteria</taxon>
        <taxon>Chthoniobacterales</taxon>
        <taxon>Chthoniobacteraceae</taxon>
        <taxon>Chthoniobacter</taxon>
    </lineage>
</organism>
<dbReference type="InterPro" id="IPR038673">
    <property type="entry name" value="OprB_sf"/>
</dbReference>
<accession>B4D0G0</accession>
<comment type="similarity">
    <text evidence="1 2">Belongs to the OprB family.</text>
</comment>
<dbReference type="eggNOG" id="COG3659">
    <property type="taxonomic scope" value="Bacteria"/>
</dbReference>
<keyword evidence="4" id="KW-1185">Reference proteome</keyword>
<dbReference type="InParanoid" id="B4D0G0"/>
<dbReference type="GO" id="GO:0016020">
    <property type="term" value="C:membrane"/>
    <property type="evidence" value="ECO:0007669"/>
    <property type="project" value="InterPro"/>
</dbReference>
<name>B4D0G0_9BACT</name>
<proteinExistence type="inferred from homology"/>
<protein>
    <submittedName>
        <fullName evidence="3">Carbohydrate-selective porin OprB</fullName>
    </submittedName>
</protein>
<dbReference type="GO" id="GO:0008643">
    <property type="term" value="P:carbohydrate transport"/>
    <property type="evidence" value="ECO:0007669"/>
    <property type="project" value="InterPro"/>
</dbReference>
<dbReference type="PANTHER" id="PTHR37944">
    <property type="entry name" value="PORIN B"/>
    <property type="match status" value="1"/>
</dbReference>
<dbReference type="Gene3D" id="2.40.160.180">
    <property type="entry name" value="Carbohydrate-selective porin OprB"/>
    <property type="match status" value="1"/>
</dbReference>
<dbReference type="GO" id="GO:0015288">
    <property type="term" value="F:porin activity"/>
    <property type="evidence" value="ECO:0007669"/>
    <property type="project" value="InterPro"/>
</dbReference>
<evidence type="ECO:0000313" key="4">
    <source>
        <dbReference type="Proteomes" id="UP000005824"/>
    </source>
</evidence>
<gene>
    <name evidence="3" type="ORF">CfE428DRAFT_2411</name>
</gene>
<dbReference type="AlphaFoldDB" id="B4D0G0"/>
<dbReference type="InterPro" id="IPR007049">
    <property type="entry name" value="Carb-sel_porin_OprB"/>
</dbReference>
<dbReference type="InterPro" id="IPR052932">
    <property type="entry name" value="OprB_Porin"/>
</dbReference>
<evidence type="ECO:0000256" key="2">
    <source>
        <dbReference type="RuleBase" id="RU363072"/>
    </source>
</evidence>
<dbReference type="EMBL" id="ABVL01000006">
    <property type="protein sequence ID" value="EDY19822.1"/>
    <property type="molecule type" value="Genomic_DNA"/>
</dbReference>
<evidence type="ECO:0000313" key="3">
    <source>
        <dbReference type="EMBL" id="EDY19822.1"/>
    </source>
</evidence>
<comment type="caution">
    <text evidence="3">The sequence shown here is derived from an EMBL/GenBank/DDBJ whole genome shotgun (WGS) entry which is preliminary data.</text>
</comment>
<dbReference type="Proteomes" id="UP000005824">
    <property type="component" value="Unassembled WGS sequence"/>
</dbReference>
<dbReference type="Pfam" id="PF04966">
    <property type="entry name" value="OprB"/>
    <property type="match status" value="1"/>
</dbReference>
<reference evidence="3 4" key="1">
    <citation type="journal article" date="2011" name="J. Bacteriol.">
        <title>Genome sequence of Chthoniobacter flavus Ellin428, an aerobic heterotrophic soil bacterium.</title>
        <authorList>
            <person name="Kant R."/>
            <person name="van Passel M.W."/>
            <person name="Palva A."/>
            <person name="Lucas S."/>
            <person name="Lapidus A."/>
            <person name="Glavina Del Rio T."/>
            <person name="Dalin E."/>
            <person name="Tice H."/>
            <person name="Bruce D."/>
            <person name="Goodwin L."/>
            <person name="Pitluck S."/>
            <person name="Larimer F.W."/>
            <person name="Land M.L."/>
            <person name="Hauser L."/>
            <person name="Sangwan P."/>
            <person name="de Vos W.M."/>
            <person name="Janssen P.H."/>
            <person name="Smidt H."/>
        </authorList>
    </citation>
    <scope>NUCLEOTIDE SEQUENCE [LARGE SCALE GENOMIC DNA]</scope>
    <source>
        <strain evidence="3 4">Ellin428</strain>
    </source>
</reference>